<evidence type="ECO:0000259" key="6">
    <source>
        <dbReference type="PROSITE" id="PS51935"/>
    </source>
</evidence>
<dbReference type="PROSITE" id="PS51935">
    <property type="entry name" value="NLPC_P60"/>
    <property type="match status" value="1"/>
</dbReference>
<dbReference type="Pfam" id="PF00877">
    <property type="entry name" value="NLPC_P60"/>
    <property type="match status" value="1"/>
</dbReference>
<dbReference type="PANTHER" id="PTHR47053:SF1">
    <property type="entry name" value="MUREIN DD-ENDOPEPTIDASE MEPH-RELATED"/>
    <property type="match status" value="1"/>
</dbReference>
<dbReference type="SUPFAM" id="SSF54001">
    <property type="entry name" value="Cysteine proteinases"/>
    <property type="match status" value="1"/>
</dbReference>
<dbReference type="GO" id="GO:0008234">
    <property type="term" value="F:cysteine-type peptidase activity"/>
    <property type="evidence" value="ECO:0007669"/>
    <property type="project" value="UniProtKB-KW"/>
</dbReference>
<dbReference type="Proteomes" id="UP000233440">
    <property type="component" value="Unassembled WGS sequence"/>
</dbReference>
<evidence type="ECO:0000313" key="7">
    <source>
        <dbReference type="EMBL" id="PKR83007.1"/>
    </source>
</evidence>
<dbReference type="InterPro" id="IPR051202">
    <property type="entry name" value="Peptidase_C40"/>
</dbReference>
<keyword evidence="8" id="KW-1185">Reference proteome</keyword>
<feature type="domain" description="NlpC/P60" evidence="6">
    <location>
        <begin position="29"/>
        <end position="148"/>
    </location>
</feature>
<dbReference type="RefSeq" id="WP_101356270.1">
    <property type="nucleotide sequence ID" value="NZ_PIQO01000024.1"/>
</dbReference>
<sequence>MFKKIIPTVVIAAALTFGFSVKSLNAEAASYHTKAITVAKSNLGVPYRWGGVTPSGFDCSGLVKYSYSKAGVTLPRTAADMFKKGTKSKSLRTGDLVFFAQSKASKPTHVGIYLGSGKFINASSSKGVSITTLSNPYWKPRYVGAKHI</sequence>
<keyword evidence="3" id="KW-0378">Hydrolase</keyword>
<feature type="signal peptide" evidence="5">
    <location>
        <begin position="1"/>
        <end position="28"/>
    </location>
</feature>
<evidence type="ECO:0000256" key="3">
    <source>
        <dbReference type="ARBA" id="ARBA00022801"/>
    </source>
</evidence>
<keyword evidence="5" id="KW-0732">Signal</keyword>
<dbReference type="Gene3D" id="3.90.1720.10">
    <property type="entry name" value="endopeptidase domain like (from Nostoc punctiforme)"/>
    <property type="match status" value="1"/>
</dbReference>
<name>A0A2N3LEL9_9BACI</name>
<dbReference type="EMBL" id="PIQO01000024">
    <property type="protein sequence ID" value="PKR83007.1"/>
    <property type="molecule type" value="Genomic_DNA"/>
</dbReference>
<accession>A0A2N3LEL9</accession>
<evidence type="ECO:0000313" key="8">
    <source>
        <dbReference type="Proteomes" id="UP000233440"/>
    </source>
</evidence>
<proteinExistence type="inferred from homology"/>
<keyword evidence="2" id="KW-0645">Protease</keyword>
<feature type="chain" id="PRO_5014606565" evidence="5">
    <location>
        <begin position="29"/>
        <end position="148"/>
    </location>
</feature>
<dbReference type="PANTHER" id="PTHR47053">
    <property type="entry name" value="MUREIN DD-ENDOPEPTIDASE MEPH-RELATED"/>
    <property type="match status" value="1"/>
</dbReference>
<dbReference type="GO" id="GO:0006508">
    <property type="term" value="P:proteolysis"/>
    <property type="evidence" value="ECO:0007669"/>
    <property type="project" value="UniProtKB-KW"/>
</dbReference>
<dbReference type="AlphaFoldDB" id="A0A2N3LEL9"/>
<protein>
    <submittedName>
        <fullName evidence="7">Peptidase P60</fullName>
    </submittedName>
</protein>
<dbReference type="InterPro" id="IPR000064">
    <property type="entry name" value="NLP_P60_dom"/>
</dbReference>
<gene>
    <name evidence="7" type="ORF">CWO92_21560</name>
</gene>
<evidence type="ECO:0000256" key="2">
    <source>
        <dbReference type="ARBA" id="ARBA00022670"/>
    </source>
</evidence>
<comment type="caution">
    <text evidence="7">The sequence shown here is derived from an EMBL/GenBank/DDBJ whole genome shotgun (WGS) entry which is preliminary data.</text>
</comment>
<evidence type="ECO:0000256" key="4">
    <source>
        <dbReference type="ARBA" id="ARBA00022807"/>
    </source>
</evidence>
<reference evidence="7 8" key="1">
    <citation type="submission" date="2017-11" db="EMBL/GenBank/DDBJ databases">
        <title>Bacillus camelliae sp. nov., isolated from pu'er tea.</title>
        <authorList>
            <person name="Niu L."/>
        </authorList>
    </citation>
    <scope>NUCLEOTIDE SEQUENCE [LARGE SCALE GENOMIC DNA]</scope>
    <source>
        <strain evidence="7 8">7578-1</strain>
    </source>
</reference>
<dbReference type="OrthoDB" id="9813368at2"/>
<comment type="similarity">
    <text evidence="1">Belongs to the peptidase C40 family.</text>
</comment>
<dbReference type="InterPro" id="IPR038765">
    <property type="entry name" value="Papain-like_cys_pep_sf"/>
</dbReference>
<organism evidence="7 8">
    <name type="scientific">Heyndrickxia camelliae</name>
    <dbReference type="NCBI Taxonomy" id="1707093"/>
    <lineage>
        <taxon>Bacteria</taxon>
        <taxon>Bacillati</taxon>
        <taxon>Bacillota</taxon>
        <taxon>Bacilli</taxon>
        <taxon>Bacillales</taxon>
        <taxon>Bacillaceae</taxon>
        <taxon>Heyndrickxia</taxon>
    </lineage>
</organism>
<evidence type="ECO:0000256" key="5">
    <source>
        <dbReference type="SAM" id="SignalP"/>
    </source>
</evidence>
<keyword evidence="4" id="KW-0788">Thiol protease</keyword>
<evidence type="ECO:0000256" key="1">
    <source>
        <dbReference type="ARBA" id="ARBA00007074"/>
    </source>
</evidence>